<dbReference type="EMBL" id="JANPWB010000013">
    <property type="protein sequence ID" value="KAJ1104576.1"/>
    <property type="molecule type" value="Genomic_DNA"/>
</dbReference>
<sequence length="66" mass="7342">MQAITADLGLLQEDHRRLAERVSVTEKDMGELSPELAAMKERYMTLEAKVGTLKLQAEQGTKLIAL</sequence>
<accession>A0AAV7MMG3</accession>
<evidence type="ECO:0000313" key="1">
    <source>
        <dbReference type="EMBL" id="KAJ1104576.1"/>
    </source>
</evidence>
<name>A0AAV7MMG3_PLEWA</name>
<protein>
    <submittedName>
        <fullName evidence="1">Uncharacterized protein</fullName>
    </submittedName>
</protein>
<organism evidence="1 2">
    <name type="scientific">Pleurodeles waltl</name>
    <name type="common">Iberian ribbed newt</name>
    <dbReference type="NCBI Taxonomy" id="8319"/>
    <lineage>
        <taxon>Eukaryota</taxon>
        <taxon>Metazoa</taxon>
        <taxon>Chordata</taxon>
        <taxon>Craniata</taxon>
        <taxon>Vertebrata</taxon>
        <taxon>Euteleostomi</taxon>
        <taxon>Amphibia</taxon>
        <taxon>Batrachia</taxon>
        <taxon>Caudata</taxon>
        <taxon>Salamandroidea</taxon>
        <taxon>Salamandridae</taxon>
        <taxon>Pleurodelinae</taxon>
        <taxon>Pleurodeles</taxon>
    </lineage>
</organism>
<dbReference type="Proteomes" id="UP001066276">
    <property type="component" value="Chromosome 9"/>
</dbReference>
<comment type="caution">
    <text evidence="1">The sequence shown here is derived from an EMBL/GenBank/DDBJ whole genome shotgun (WGS) entry which is preliminary data.</text>
</comment>
<evidence type="ECO:0000313" key="2">
    <source>
        <dbReference type="Proteomes" id="UP001066276"/>
    </source>
</evidence>
<reference evidence="1" key="1">
    <citation type="journal article" date="2022" name="bioRxiv">
        <title>Sequencing and chromosome-scale assembly of the giantPleurodeles waltlgenome.</title>
        <authorList>
            <person name="Brown T."/>
            <person name="Elewa A."/>
            <person name="Iarovenko S."/>
            <person name="Subramanian E."/>
            <person name="Araus A.J."/>
            <person name="Petzold A."/>
            <person name="Susuki M."/>
            <person name="Suzuki K.-i.T."/>
            <person name="Hayashi T."/>
            <person name="Toyoda A."/>
            <person name="Oliveira C."/>
            <person name="Osipova E."/>
            <person name="Leigh N.D."/>
            <person name="Simon A."/>
            <person name="Yun M.H."/>
        </authorList>
    </citation>
    <scope>NUCLEOTIDE SEQUENCE</scope>
    <source>
        <strain evidence="1">20211129_DDA</strain>
        <tissue evidence="1">Liver</tissue>
    </source>
</reference>
<gene>
    <name evidence="1" type="ORF">NDU88_001986</name>
</gene>
<keyword evidence="2" id="KW-1185">Reference proteome</keyword>
<dbReference type="AlphaFoldDB" id="A0AAV7MMG3"/>
<proteinExistence type="predicted"/>